<dbReference type="Proteomes" id="UP001642464">
    <property type="component" value="Unassembled WGS sequence"/>
</dbReference>
<keyword evidence="2" id="KW-1185">Reference proteome</keyword>
<comment type="caution">
    <text evidence="1">The sequence shown here is derived from an EMBL/GenBank/DDBJ whole genome shotgun (WGS) entry which is preliminary data.</text>
</comment>
<reference evidence="1 2" key="1">
    <citation type="submission" date="2024-02" db="EMBL/GenBank/DDBJ databases">
        <authorList>
            <person name="Chen Y."/>
            <person name="Shah S."/>
            <person name="Dougan E. K."/>
            <person name="Thang M."/>
            <person name="Chan C."/>
        </authorList>
    </citation>
    <scope>NUCLEOTIDE SEQUENCE [LARGE SCALE GENOMIC DNA]</scope>
</reference>
<name>A0ABP0JAS4_9DINO</name>
<organism evidence="1 2">
    <name type="scientific">Durusdinium trenchii</name>
    <dbReference type="NCBI Taxonomy" id="1381693"/>
    <lineage>
        <taxon>Eukaryota</taxon>
        <taxon>Sar</taxon>
        <taxon>Alveolata</taxon>
        <taxon>Dinophyceae</taxon>
        <taxon>Suessiales</taxon>
        <taxon>Symbiodiniaceae</taxon>
        <taxon>Durusdinium</taxon>
    </lineage>
</organism>
<sequence length="367" mass="41425">MPEGILVPTGGEYKHQPVQSLRVGMELMDPAKRWKLNVVLQRLFLLGAPKVLIACVLLLALSPTTPVFCEAYEFIELFSGTGWVTKVMKANGIPTASFDILLGEHFPGKQDAMLVLLTILNAKMDNFWCMIGLVCSSWVTISKGTHCREPWAPLGMTQHQFVADGNALTSRACLLILAISAMGGGWLLEQPSTSCVEWHPRVRLLWRLLPEVFSAKWWACMYGAPTAKRHIGWSNCKTIKCLDLGRMVRKLHTKKGGLKSTKTYRNKEGKKSFAGNQHLKGTGTYPPAFAKKLARLHTRFCSKRTLWFGTHLEVDNWELSVHLFEELPWEEADWWPDAAMESVFCYLRGSKDLELGSLRRLFPTHLP</sequence>
<gene>
    <name evidence="1" type="ORF">SCF082_LOCUS11092</name>
</gene>
<protein>
    <submittedName>
        <fullName evidence="1">Uncharacterized protein</fullName>
    </submittedName>
</protein>
<evidence type="ECO:0000313" key="1">
    <source>
        <dbReference type="EMBL" id="CAK9011436.1"/>
    </source>
</evidence>
<dbReference type="EMBL" id="CAXAMM010006546">
    <property type="protein sequence ID" value="CAK9011436.1"/>
    <property type="molecule type" value="Genomic_DNA"/>
</dbReference>
<evidence type="ECO:0000313" key="2">
    <source>
        <dbReference type="Proteomes" id="UP001642464"/>
    </source>
</evidence>
<proteinExistence type="predicted"/>
<accession>A0ABP0JAS4</accession>